<dbReference type="EMBL" id="CM055752">
    <property type="protein sequence ID" value="KAJ7992341.1"/>
    <property type="molecule type" value="Genomic_DNA"/>
</dbReference>
<evidence type="ECO:0000313" key="2">
    <source>
        <dbReference type="Proteomes" id="UP001157502"/>
    </source>
</evidence>
<protein>
    <submittedName>
        <fullName evidence="1">Uncharacterized protein</fullName>
    </submittedName>
</protein>
<comment type="caution">
    <text evidence="1">The sequence shown here is derived from an EMBL/GenBank/DDBJ whole genome shotgun (WGS) entry which is preliminary data.</text>
</comment>
<sequence>MLIGTSAQGNSLLTSLPGPGRPLQPQLHLKHFLPFRLNGSSPLSLFPNFNTMDPVQKAVINHTFGVPQPLKKKQVISCNICHLRFNSTNQAEAHYKGHKHARKLKAMEAQKNRQRRLGEASSVGRDRERDRERTKAAGGVPVPMETRPVTVETSLVERILVETTNELPADLESVGKHEQSTSSNISVMLTSGSQVSSMELVTLSRGEVSPSSRASESGASDTSGPEGGPEATRITLESGSQPDTSSTEGGEDDKDPKRSKPHLHCPVCKVTVNSTSQLDAHNSGAKHKLMLEGQSVQPRRRGKVVAGAGGRSICKSKRLGTKGSVGVPSKNFHCEVCEIYVNSETQLSQHMNSRRHRDRLAGKPPKPKFSPHNKSQPTSSLSNVRWAGYAGGAVSAMKKMFSQYNLTSFSTQTKLALQKQLTKTLTTGFLPNPLSQPTLCTLAPNPLALRHPAGTTFFQTPFLSPTLFRAAPGPLRATHPSIIFSPY</sequence>
<evidence type="ECO:0000313" key="1">
    <source>
        <dbReference type="EMBL" id="KAJ7992341.1"/>
    </source>
</evidence>
<accession>A0ACC2FLZ5</accession>
<proteinExistence type="predicted"/>
<gene>
    <name evidence="1" type="ORF">DPEC_G00277520</name>
</gene>
<organism evidence="1 2">
    <name type="scientific">Dallia pectoralis</name>
    <name type="common">Alaska blackfish</name>
    <dbReference type="NCBI Taxonomy" id="75939"/>
    <lineage>
        <taxon>Eukaryota</taxon>
        <taxon>Metazoa</taxon>
        <taxon>Chordata</taxon>
        <taxon>Craniata</taxon>
        <taxon>Vertebrata</taxon>
        <taxon>Euteleostomi</taxon>
        <taxon>Actinopterygii</taxon>
        <taxon>Neopterygii</taxon>
        <taxon>Teleostei</taxon>
        <taxon>Protacanthopterygii</taxon>
        <taxon>Esociformes</taxon>
        <taxon>Umbridae</taxon>
        <taxon>Dallia</taxon>
    </lineage>
</organism>
<reference evidence="1" key="1">
    <citation type="submission" date="2021-05" db="EMBL/GenBank/DDBJ databases">
        <authorList>
            <person name="Pan Q."/>
            <person name="Jouanno E."/>
            <person name="Zahm M."/>
            <person name="Klopp C."/>
            <person name="Cabau C."/>
            <person name="Louis A."/>
            <person name="Berthelot C."/>
            <person name="Parey E."/>
            <person name="Roest Crollius H."/>
            <person name="Montfort J."/>
            <person name="Robinson-Rechavi M."/>
            <person name="Bouchez O."/>
            <person name="Lampietro C."/>
            <person name="Lopez Roques C."/>
            <person name="Donnadieu C."/>
            <person name="Postlethwait J."/>
            <person name="Bobe J."/>
            <person name="Dillon D."/>
            <person name="Chandos A."/>
            <person name="von Hippel F."/>
            <person name="Guiguen Y."/>
        </authorList>
    </citation>
    <scope>NUCLEOTIDE SEQUENCE</scope>
    <source>
        <strain evidence="1">YG-Jan2019</strain>
    </source>
</reference>
<keyword evidence="2" id="KW-1185">Reference proteome</keyword>
<name>A0ACC2FLZ5_DALPE</name>
<dbReference type="Proteomes" id="UP001157502">
    <property type="component" value="Chromosome 25"/>
</dbReference>